<accession>A0A6F9D7C0</accession>
<dbReference type="InterPro" id="IPR023299">
    <property type="entry name" value="ATPase_P-typ_cyto_dom_N"/>
</dbReference>
<feature type="domain" description="P-type ATPase A" evidence="15">
    <location>
        <begin position="190"/>
        <end position="311"/>
    </location>
</feature>
<dbReference type="Gene3D" id="1.20.1110.10">
    <property type="entry name" value="Calcium-transporting ATPase, transmembrane domain"/>
    <property type="match status" value="1"/>
</dbReference>
<dbReference type="Gene3D" id="3.40.1110.10">
    <property type="entry name" value="Calcium-transporting ATPase, cytoplasmic domain N"/>
    <property type="match status" value="1"/>
</dbReference>
<dbReference type="EMBL" id="LR783167">
    <property type="protein sequence ID" value="CAB3224444.1"/>
    <property type="molecule type" value="mRNA"/>
</dbReference>
<dbReference type="Gene3D" id="3.10.620.30">
    <property type="match status" value="1"/>
</dbReference>
<evidence type="ECO:0000256" key="2">
    <source>
        <dbReference type="ARBA" id="ARBA00006000"/>
    </source>
</evidence>
<evidence type="ECO:0000256" key="11">
    <source>
        <dbReference type="ARBA" id="ARBA00023136"/>
    </source>
</evidence>
<evidence type="ECO:0000256" key="1">
    <source>
        <dbReference type="ARBA" id="ARBA00004141"/>
    </source>
</evidence>
<feature type="region of interest" description="Disordered" evidence="13">
    <location>
        <begin position="551"/>
        <end position="577"/>
    </location>
</feature>
<dbReference type="GO" id="GO:0005524">
    <property type="term" value="F:ATP binding"/>
    <property type="evidence" value="ECO:0007669"/>
    <property type="project" value="UniProtKB-KW"/>
</dbReference>
<dbReference type="Pfam" id="PF23265">
    <property type="entry name" value="Ig-like_KY"/>
    <property type="match status" value="1"/>
</dbReference>
<keyword evidence="10 14" id="KW-1133">Transmembrane helix</keyword>
<dbReference type="InterPro" id="IPR023298">
    <property type="entry name" value="ATPase_P-typ_TM_dom_sf"/>
</dbReference>
<dbReference type="GO" id="GO:0006874">
    <property type="term" value="P:intracellular calcium ion homeostasis"/>
    <property type="evidence" value="ECO:0007669"/>
    <property type="project" value="TreeGrafter"/>
</dbReference>
<evidence type="ECO:0000259" key="16">
    <source>
        <dbReference type="Pfam" id="PF00690"/>
    </source>
</evidence>
<feature type="domain" description="KY-like immunoglobulin-like" evidence="17">
    <location>
        <begin position="800"/>
        <end position="911"/>
    </location>
</feature>
<comment type="subcellular location">
    <subcellularLocation>
        <location evidence="1">Membrane</location>
        <topology evidence="1">Multi-pass membrane protein</topology>
    </subcellularLocation>
</comment>
<evidence type="ECO:0000259" key="17">
    <source>
        <dbReference type="Pfam" id="PF23265"/>
    </source>
</evidence>
<dbReference type="Gene3D" id="3.40.50.1000">
    <property type="entry name" value="HAD superfamily/HAD-like"/>
    <property type="match status" value="1"/>
</dbReference>
<evidence type="ECO:0000256" key="7">
    <source>
        <dbReference type="ARBA" id="ARBA00022840"/>
    </source>
</evidence>
<dbReference type="InterPro" id="IPR023214">
    <property type="entry name" value="HAD_sf"/>
</dbReference>
<dbReference type="InterPro" id="IPR038765">
    <property type="entry name" value="Papain-like_cys_pep_sf"/>
</dbReference>
<keyword evidence="11 14" id="KW-0472">Membrane</keyword>
<keyword evidence="5" id="KW-0479">Metal-binding</keyword>
<dbReference type="GO" id="GO:0140358">
    <property type="term" value="F:P-type transmembrane transporter activity"/>
    <property type="evidence" value="ECO:0007669"/>
    <property type="project" value="InterPro"/>
</dbReference>
<dbReference type="InterPro" id="IPR004014">
    <property type="entry name" value="ATPase_P-typ_cation-transptr_N"/>
</dbReference>
<dbReference type="InterPro" id="IPR056564">
    <property type="entry name" value="Ig-like_KY"/>
</dbReference>
<dbReference type="InterPro" id="IPR018303">
    <property type="entry name" value="ATPase_P-typ_P_site"/>
</dbReference>
<name>A0A6F9D7C0_9ASCI</name>
<dbReference type="InterPro" id="IPR008250">
    <property type="entry name" value="ATPase_P-typ_transduc_dom_A_sf"/>
</dbReference>
<dbReference type="GO" id="GO:0019829">
    <property type="term" value="F:ATPase-coupled monoatomic cation transmembrane transporter activity"/>
    <property type="evidence" value="ECO:0007669"/>
    <property type="project" value="TreeGrafter"/>
</dbReference>
<evidence type="ECO:0000256" key="5">
    <source>
        <dbReference type="ARBA" id="ARBA00022723"/>
    </source>
</evidence>
<protein>
    <submittedName>
        <fullName evidence="18">Probable cation-transporting ATPase 13A3</fullName>
    </submittedName>
</protein>
<evidence type="ECO:0000256" key="8">
    <source>
        <dbReference type="ARBA" id="ARBA00022842"/>
    </source>
</evidence>
<feature type="domain" description="Cation-transporting P-type ATPase N-terminal" evidence="16">
    <location>
        <begin position="79"/>
        <end position="140"/>
    </location>
</feature>
<feature type="transmembrane region" description="Helical" evidence="14">
    <location>
        <begin position="325"/>
        <end position="345"/>
    </location>
</feature>
<evidence type="ECO:0000256" key="12">
    <source>
        <dbReference type="ARBA" id="ARBA00049360"/>
    </source>
</evidence>
<dbReference type="SUPFAM" id="SSF54001">
    <property type="entry name" value="Cysteine proteinases"/>
    <property type="match status" value="1"/>
</dbReference>
<evidence type="ECO:0000313" key="18">
    <source>
        <dbReference type="EMBL" id="CAB3224444.1"/>
    </source>
</evidence>
<dbReference type="PANTHER" id="PTHR45630">
    <property type="entry name" value="CATION-TRANSPORTING ATPASE-RELATED"/>
    <property type="match status" value="1"/>
</dbReference>
<comment type="catalytic activity">
    <reaction evidence="12">
        <text>ATP + H2O = ADP + phosphate + H(+)</text>
        <dbReference type="Rhea" id="RHEA:13065"/>
        <dbReference type="ChEBI" id="CHEBI:15377"/>
        <dbReference type="ChEBI" id="CHEBI:15378"/>
        <dbReference type="ChEBI" id="CHEBI:30616"/>
        <dbReference type="ChEBI" id="CHEBI:43474"/>
        <dbReference type="ChEBI" id="CHEBI:456216"/>
    </reaction>
</comment>
<dbReference type="PRINTS" id="PR00119">
    <property type="entry name" value="CATATPASE"/>
</dbReference>
<dbReference type="InterPro" id="IPR059000">
    <property type="entry name" value="ATPase_P-type_domA"/>
</dbReference>
<reference evidence="18" key="1">
    <citation type="submission" date="2020-04" db="EMBL/GenBank/DDBJ databases">
        <authorList>
            <person name="Neveu A P."/>
        </authorList>
    </citation>
    <scope>NUCLEOTIDE SEQUENCE</scope>
    <source>
        <tissue evidence="18">Whole embryo</tissue>
    </source>
</reference>
<dbReference type="GO" id="GO:0046872">
    <property type="term" value="F:metal ion binding"/>
    <property type="evidence" value="ECO:0007669"/>
    <property type="project" value="UniProtKB-KW"/>
</dbReference>
<dbReference type="Gene3D" id="2.70.150.10">
    <property type="entry name" value="Calcium-transporting ATPase, cytoplasmic transduction domain A"/>
    <property type="match status" value="1"/>
</dbReference>
<evidence type="ECO:0000256" key="6">
    <source>
        <dbReference type="ARBA" id="ARBA00022741"/>
    </source>
</evidence>
<gene>
    <name evidence="18" type="primary">Atp13a3-001</name>
</gene>
<feature type="transmembrane region" description="Helical" evidence="14">
    <location>
        <begin position="120"/>
        <end position="144"/>
    </location>
</feature>
<dbReference type="Pfam" id="PF00690">
    <property type="entry name" value="Cation_ATPase_N"/>
    <property type="match status" value="1"/>
</dbReference>
<dbReference type="PANTHER" id="PTHR45630:SF8">
    <property type="entry name" value="CATION-TRANSPORTING ATPASE"/>
    <property type="match status" value="1"/>
</dbReference>
<organism evidence="18">
    <name type="scientific">Phallusia mammillata</name>
    <dbReference type="NCBI Taxonomy" id="59560"/>
    <lineage>
        <taxon>Eukaryota</taxon>
        <taxon>Metazoa</taxon>
        <taxon>Chordata</taxon>
        <taxon>Tunicata</taxon>
        <taxon>Ascidiacea</taxon>
        <taxon>Phlebobranchia</taxon>
        <taxon>Ascidiidae</taxon>
        <taxon>Phallusia</taxon>
    </lineage>
</organism>
<dbReference type="GO" id="GO:0031902">
    <property type="term" value="C:late endosome membrane"/>
    <property type="evidence" value="ECO:0007669"/>
    <property type="project" value="TreeGrafter"/>
</dbReference>
<dbReference type="PROSITE" id="PS00154">
    <property type="entry name" value="ATPASE_E1_E2"/>
    <property type="match status" value="1"/>
</dbReference>
<keyword evidence="3" id="KW-0597">Phosphoprotein</keyword>
<dbReference type="Pfam" id="PF00122">
    <property type="entry name" value="E1-E2_ATPase"/>
    <property type="match status" value="1"/>
</dbReference>
<dbReference type="SUPFAM" id="SSF81665">
    <property type="entry name" value="Calcium ATPase, transmembrane domain M"/>
    <property type="match status" value="1"/>
</dbReference>
<dbReference type="FunFam" id="1.20.1110.10:FF:000023">
    <property type="entry name" value="Cation-transporting ATPase"/>
    <property type="match status" value="1"/>
</dbReference>
<keyword evidence="4 14" id="KW-0812">Transmembrane</keyword>
<keyword evidence="7" id="KW-0067">ATP-binding</keyword>
<evidence type="ECO:0000259" key="15">
    <source>
        <dbReference type="Pfam" id="PF00122"/>
    </source>
</evidence>
<dbReference type="AlphaFoldDB" id="A0A6F9D7C0"/>
<evidence type="ECO:0000256" key="9">
    <source>
        <dbReference type="ARBA" id="ARBA00022967"/>
    </source>
</evidence>
<evidence type="ECO:0000256" key="14">
    <source>
        <dbReference type="SAM" id="Phobius"/>
    </source>
</evidence>
<feature type="transmembrane region" description="Helical" evidence="14">
    <location>
        <begin position="150"/>
        <end position="169"/>
    </location>
</feature>
<proteinExistence type="evidence at transcript level"/>
<keyword evidence="6" id="KW-0547">Nucleotide-binding</keyword>
<keyword evidence="9" id="KW-1278">Translocase</keyword>
<evidence type="ECO:0000256" key="10">
    <source>
        <dbReference type="ARBA" id="ARBA00022989"/>
    </source>
</evidence>
<dbReference type="SUPFAM" id="SSF81653">
    <property type="entry name" value="Calcium ATPase, transduction domain A"/>
    <property type="match status" value="1"/>
</dbReference>
<evidence type="ECO:0000256" key="13">
    <source>
        <dbReference type="SAM" id="MobiDB-lite"/>
    </source>
</evidence>
<sequence>MTAVLLTPVDTQEKFVATIKSIQQEKAMLMVQAYPSRLSELIDRTLATQDQLVRAFIHHDTLYIWDESLHTFCRLRSLDKRATLEQIHQNSTAGLNEADVKNRCDLFGPNVITVRIPSNLYLLMSEILNPLYVFQLFAVIFLWFDEYYVYATAIFIILFSSAITSLIRVRRERVSLHNMVKYHNDITMKVQRQENGENLTKDVCGKELVPGDVIVIPQHGAQLACDVALVSGTCIVNESTLTGKSVPITKTPLPKAASKMQNVYSADLHKRHTLFCGTEVLQTRVCPGELVKGVVVRTAYHTAKGQLVHSILYPKPVDMKLLRDAYRFIGVLFGIAVCGFIYTVVTQALMGETIEDIFFNTIDLIQSLKSPTALPLAMTIGIIYAQHRLKQQRIRFISPLKINISGQVDVVASDKTGTLTEDGLDVATVMAVTPATDGTKTASFDSEVSPENVATGGTVRKEALTRERIKGKPSFLQLPIRNNNSMFQARNDKLAGGNSRPPKVAVDYTINVKNIKEDMEKKIRAIFLESQREENIKRRNQDRRKQYLQERLRKRRQGLSKSFKPPGGMNFGGQSHQSSFNGEYKIKELKPVLDKEPAPVPPNTSKEVLYSKTENTELFGDLEDIATNEVSENVTFAVLMKKLLVRELTELERVRILFHWISSQDLNAIIFPDNVLEDSPYGHLKALKENRSDYSTLFQRLCKAAGIYCKTIRGFLKCVGYFPDHSFKRNPSRFVGSWNAVYIDGEWRLIDTNWGARHISGDKLVYAYDEHYFLTNPNKMITSHFPEAPEWQLLHRPITLEQFEKAVQNWSHFYDFKLSHASHHTGMIATDRNGNVQIKLDVPLKDLRFSFQLEPRDQRQAGSTISGVATQANSKAIFDVRLPKNKDFILTLFARKTAETASEQLCIYQLYYPK</sequence>
<evidence type="ECO:0000256" key="3">
    <source>
        <dbReference type="ARBA" id="ARBA00022553"/>
    </source>
</evidence>
<keyword evidence="8" id="KW-0460">Magnesium</keyword>
<comment type="similarity">
    <text evidence="2">Belongs to the cation transport ATPase (P-type) (TC 3.A.3) family. Type V subfamily.</text>
</comment>
<evidence type="ECO:0000256" key="4">
    <source>
        <dbReference type="ARBA" id="ARBA00022692"/>
    </source>
</evidence>
<dbReference type="InterPro" id="IPR006544">
    <property type="entry name" value="P-type_TPase_V"/>
</dbReference>
<dbReference type="GO" id="GO:0015203">
    <property type="term" value="F:polyamine transmembrane transporter activity"/>
    <property type="evidence" value="ECO:0007669"/>
    <property type="project" value="TreeGrafter"/>
</dbReference>